<evidence type="ECO:0000256" key="1">
    <source>
        <dbReference type="ARBA" id="ARBA00009340"/>
    </source>
</evidence>
<evidence type="ECO:0000313" key="4">
    <source>
        <dbReference type="EnsemblMetazoa" id="tetur03g06730.1"/>
    </source>
</evidence>
<keyword evidence="2" id="KW-0227">DNA damage</keyword>
<dbReference type="InterPro" id="IPR016024">
    <property type="entry name" value="ARM-type_fold"/>
</dbReference>
<dbReference type="GO" id="GO:0005634">
    <property type="term" value="C:nucleus"/>
    <property type="evidence" value="ECO:0007669"/>
    <property type="project" value="UniProtKB-SubCell"/>
</dbReference>
<dbReference type="GO" id="GO:0016226">
    <property type="term" value="P:iron-sulfur cluster assembly"/>
    <property type="evidence" value="ECO:0007669"/>
    <property type="project" value="UniProtKB-UniRule"/>
</dbReference>
<reference evidence="5" key="1">
    <citation type="submission" date="2011-08" db="EMBL/GenBank/DDBJ databases">
        <authorList>
            <person name="Rombauts S."/>
        </authorList>
    </citation>
    <scope>NUCLEOTIDE SEQUENCE</scope>
    <source>
        <strain evidence="5">London</strain>
    </source>
</reference>
<evidence type="ECO:0000259" key="3">
    <source>
        <dbReference type="Pfam" id="PF12460"/>
    </source>
</evidence>
<dbReference type="Pfam" id="PF12460">
    <property type="entry name" value="MMS19_C"/>
    <property type="match status" value="1"/>
</dbReference>
<dbReference type="Proteomes" id="UP000015104">
    <property type="component" value="Unassembled WGS sequence"/>
</dbReference>
<comment type="subcellular location">
    <subcellularLocation>
        <location evidence="2">Cytoplasm</location>
        <location evidence="2">Cytoskeleton</location>
        <location evidence="2">Spindle</location>
    </subcellularLocation>
    <subcellularLocation>
        <location evidence="2">Nucleus</location>
    </subcellularLocation>
</comment>
<reference evidence="4" key="2">
    <citation type="submission" date="2015-06" db="UniProtKB">
        <authorList>
            <consortium name="EnsemblMetazoa"/>
        </authorList>
    </citation>
    <scope>IDENTIFICATION</scope>
</reference>
<dbReference type="InterPro" id="IPR039920">
    <property type="entry name" value="MMS19"/>
</dbReference>
<feature type="domain" description="MMS19 C-terminal" evidence="3">
    <location>
        <begin position="5"/>
        <end position="158"/>
    </location>
</feature>
<dbReference type="GO" id="GO:0097361">
    <property type="term" value="C:cytosolic [4Fe-4S] assembly targeting complex"/>
    <property type="evidence" value="ECO:0007669"/>
    <property type="project" value="UniProtKB-UniRule"/>
</dbReference>
<dbReference type="EMBL" id="CAEY01001133">
    <property type="status" value="NOT_ANNOTATED_CDS"/>
    <property type="molecule type" value="Genomic_DNA"/>
</dbReference>
<keyword evidence="5" id="KW-1185">Reference proteome</keyword>
<dbReference type="GO" id="GO:0051604">
    <property type="term" value="P:protein maturation"/>
    <property type="evidence" value="ECO:0007669"/>
    <property type="project" value="UniProtKB-UniRule"/>
</dbReference>
<sequence>MQNQNDELIVSTIAKNFVPFHKDFNYYNHKNGFNISPFYTQKYFYETCQPLLKGYNKSTEWKKRSYALCLLNHMKNLPKTVIRDEINKFQSLTIFNLEESNAPANQMTALDCLNHMVEAHSVTLIRNISGIINRLLELSKASPYLEIRSKSLDCLTTIAKTIHEITLLPYRPLALNSLKNVEDDR</sequence>
<comment type="function">
    <text evidence="2">Key component of the cytosolic iron-sulfur protein assembly (CIA) complex, a multiprotein complex that mediates the incorporation of iron-sulfur cluster into apoproteins specifically involved in DNA metabolism and genomic integrity. In the CIA complex, MMS19 acts as an adapter between early-acting CIA components and a subset of cellular target iron-sulfur proteins.</text>
</comment>
<dbReference type="Gene3D" id="1.25.10.10">
    <property type="entry name" value="Leucine-rich Repeat Variant"/>
    <property type="match status" value="1"/>
</dbReference>
<dbReference type="InterPro" id="IPR024687">
    <property type="entry name" value="MMS19_C"/>
</dbReference>
<dbReference type="STRING" id="32264.T1K078"/>
<evidence type="ECO:0000256" key="2">
    <source>
        <dbReference type="RuleBase" id="RU367072"/>
    </source>
</evidence>
<accession>T1K078</accession>
<dbReference type="InterPro" id="IPR011989">
    <property type="entry name" value="ARM-like"/>
</dbReference>
<comment type="similarity">
    <text evidence="1 2">Belongs to the MET18/MMS19 family.</text>
</comment>
<name>T1K078_TETUR</name>
<dbReference type="GO" id="GO:0005819">
    <property type="term" value="C:spindle"/>
    <property type="evidence" value="ECO:0007669"/>
    <property type="project" value="UniProtKB-SubCell"/>
</dbReference>
<keyword evidence="2" id="KW-0539">Nucleus</keyword>
<dbReference type="HOGENOM" id="CLU_1463126_0_0_1"/>
<dbReference type="AlphaFoldDB" id="T1K078"/>
<protein>
    <recommendedName>
        <fullName evidence="2">MMS19 nucleotide excision repair protein</fullName>
    </recommendedName>
</protein>
<dbReference type="GO" id="GO:0006281">
    <property type="term" value="P:DNA repair"/>
    <property type="evidence" value="ECO:0007669"/>
    <property type="project" value="UniProtKB-UniRule"/>
</dbReference>
<dbReference type="EnsemblMetazoa" id="tetur03g06730.1">
    <property type="protein sequence ID" value="tetur03g06730.1"/>
    <property type="gene ID" value="tetur03g06730"/>
</dbReference>
<dbReference type="PANTHER" id="PTHR12891">
    <property type="entry name" value="DNA REPAIR/TRANSCRIPTION PROTEIN MET18/MMS19"/>
    <property type="match status" value="1"/>
</dbReference>
<organism evidence="4 5">
    <name type="scientific">Tetranychus urticae</name>
    <name type="common">Two-spotted spider mite</name>
    <dbReference type="NCBI Taxonomy" id="32264"/>
    <lineage>
        <taxon>Eukaryota</taxon>
        <taxon>Metazoa</taxon>
        <taxon>Ecdysozoa</taxon>
        <taxon>Arthropoda</taxon>
        <taxon>Chelicerata</taxon>
        <taxon>Arachnida</taxon>
        <taxon>Acari</taxon>
        <taxon>Acariformes</taxon>
        <taxon>Trombidiformes</taxon>
        <taxon>Prostigmata</taxon>
        <taxon>Eleutherengona</taxon>
        <taxon>Raphignathae</taxon>
        <taxon>Tetranychoidea</taxon>
        <taxon>Tetranychidae</taxon>
        <taxon>Tetranychus</taxon>
    </lineage>
</organism>
<evidence type="ECO:0000313" key="5">
    <source>
        <dbReference type="Proteomes" id="UP000015104"/>
    </source>
</evidence>
<proteinExistence type="inferred from homology"/>
<dbReference type="SUPFAM" id="SSF48371">
    <property type="entry name" value="ARM repeat"/>
    <property type="match status" value="1"/>
</dbReference>
<keyword evidence="2" id="KW-0206">Cytoskeleton</keyword>
<dbReference type="PANTHER" id="PTHR12891:SF0">
    <property type="entry name" value="MMS19 NUCLEOTIDE EXCISION REPAIR PROTEIN HOMOLOG"/>
    <property type="match status" value="1"/>
</dbReference>
<comment type="subunit">
    <text evidence="2">Component of the CIA complex.</text>
</comment>
<keyword evidence="2" id="KW-0234">DNA repair</keyword>
<keyword evidence="2" id="KW-0963">Cytoplasm</keyword>